<keyword evidence="5" id="KW-1185">Reference proteome</keyword>
<dbReference type="InParanoid" id="A0A1Q3CW46"/>
<evidence type="ECO:0000256" key="2">
    <source>
        <dbReference type="ARBA" id="ARBA00022679"/>
    </source>
</evidence>
<reference evidence="5" key="1">
    <citation type="submission" date="2016-04" db="EMBL/GenBank/DDBJ databases">
        <title>Cephalotus genome sequencing.</title>
        <authorList>
            <person name="Fukushima K."/>
            <person name="Hasebe M."/>
            <person name="Fang X."/>
        </authorList>
    </citation>
    <scope>NUCLEOTIDE SEQUENCE [LARGE SCALE GENOMIC DNA]</scope>
    <source>
        <strain evidence="5">cv. St1</strain>
    </source>
</reference>
<protein>
    <submittedName>
        <fullName evidence="4">Transferase domain-containing protein</fullName>
    </submittedName>
</protein>
<dbReference type="Proteomes" id="UP000187406">
    <property type="component" value="Unassembled WGS sequence"/>
</dbReference>
<keyword evidence="3" id="KW-0012">Acyltransferase</keyword>
<dbReference type="Pfam" id="PF02458">
    <property type="entry name" value="Transferase"/>
    <property type="match status" value="1"/>
</dbReference>
<dbReference type="InterPro" id="IPR023213">
    <property type="entry name" value="CAT-like_dom_sf"/>
</dbReference>
<dbReference type="PANTHER" id="PTHR31623:SF122">
    <property type="entry name" value="HXXXD-TYPE ACYL-TRANSFERASE FAMILY PROTEIN"/>
    <property type="match status" value="1"/>
</dbReference>
<name>A0A1Q3CW46_CEPFO</name>
<dbReference type="GO" id="GO:0016746">
    <property type="term" value="F:acyltransferase activity"/>
    <property type="evidence" value="ECO:0007669"/>
    <property type="project" value="UniProtKB-KW"/>
</dbReference>
<accession>A0A1Q3CW46</accession>
<comment type="caution">
    <text evidence="4">The sequence shown here is derived from an EMBL/GenBank/DDBJ whole genome shotgun (WGS) entry which is preliminary data.</text>
</comment>
<keyword evidence="2 4" id="KW-0808">Transferase</keyword>
<gene>
    <name evidence="4" type="ORF">CFOL_v3_27894</name>
</gene>
<dbReference type="AlphaFoldDB" id="A0A1Q3CW46"/>
<dbReference type="Gene3D" id="3.30.559.10">
    <property type="entry name" value="Chloramphenicol acetyltransferase-like domain"/>
    <property type="match status" value="2"/>
</dbReference>
<comment type="similarity">
    <text evidence="1">Belongs to the plant acyltransferase family.</text>
</comment>
<dbReference type="EMBL" id="BDDD01003218">
    <property type="protein sequence ID" value="GAV84450.1"/>
    <property type="molecule type" value="Genomic_DNA"/>
</dbReference>
<evidence type="ECO:0000256" key="3">
    <source>
        <dbReference type="ARBA" id="ARBA00023315"/>
    </source>
</evidence>
<dbReference type="PANTHER" id="PTHR31623">
    <property type="entry name" value="F21J9.9"/>
    <property type="match status" value="1"/>
</dbReference>
<evidence type="ECO:0000313" key="4">
    <source>
        <dbReference type="EMBL" id="GAV84450.1"/>
    </source>
</evidence>
<evidence type="ECO:0000313" key="5">
    <source>
        <dbReference type="Proteomes" id="UP000187406"/>
    </source>
</evidence>
<sequence>MDQLMFTIYTPLLLFYSRNGEDSTDTMDDEYHYQETDNISKCLKSSLSKTLTLYFQFAGRVKDHASIECNDDGAVYVKALVECPMSHAIKQPNAEVLKNFLPVDSKSSEASTGALLLVQANFFQCGGMAIGLCMTHKISDAATLSTFVTSWAAAAIKSCEDMVSPRFDFASLLPPIDSSSMPTPFDWIRGKFITRRYVFNASKIALLKCKATNESMHQPSRVQAVTALIWKCAMAASRSNYGITRLSVLVQTINLRKRCVPPLPENSMGNLIGFSIAEAEDTEISLQLLVDKIKKGFQDISQIVAKGFQNEEMMSLIYEFAEALKNVIRSDDTDMYMCSSWCKFPLYEADFGWGKPKWVCISALAASVNTLVIVDTIHGDGIEAWLSLCEEDMDVLERDQEFLEFATLNPNVY</sequence>
<organism evidence="4 5">
    <name type="scientific">Cephalotus follicularis</name>
    <name type="common">Albany pitcher plant</name>
    <dbReference type="NCBI Taxonomy" id="3775"/>
    <lineage>
        <taxon>Eukaryota</taxon>
        <taxon>Viridiplantae</taxon>
        <taxon>Streptophyta</taxon>
        <taxon>Embryophyta</taxon>
        <taxon>Tracheophyta</taxon>
        <taxon>Spermatophyta</taxon>
        <taxon>Magnoliopsida</taxon>
        <taxon>eudicotyledons</taxon>
        <taxon>Gunneridae</taxon>
        <taxon>Pentapetalae</taxon>
        <taxon>rosids</taxon>
        <taxon>fabids</taxon>
        <taxon>Oxalidales</taxon>
        <taxon>Cephalotaceae</taxon>
        <taxon>Cephalotus</taxon>
    </lineage>
</organism>
<evidence type="ECO:0000256" key="1">
    <source>
        <dbReference type="ARBA" id="ARBA00009861"/>
    </source>
</evidence>
<dbReference type="STRING" id="3775.A0A1Q3CW46"/>
<dbReference type="OrthoDB" id="1932220at2759"/>
<proteinExistence type="inferred from homology"/>